<dbReference type="InterPro" id="IPR028992">
    <property type="entry name" value="Hedgehog/Intein_dom"/>
</dbReference>
<protein>
    <recommendedName>
        <fullName evidence="1">Hedgehog/Intein (Hint) domain-containing protein</fullName>
    </recommendedName>
</protein>
<reference evidence="2 3" key="1">
    <citation type="submission" date="2020-08" db="EMBL/GenBank/DDBJ databases">
        <title>Genomic Encyclopedia of Type Strains, Phase IV (KMG-IV): sequencing the most valuable type-strain genomes for metagenomic binning, comparative biology and taxonomic classification.</title>
        <authorList>
            <person name="Goeker M."/>
        </authorList>
    </citation>
    <scope>NUCLEOTIDE SEQUENCE [LARGE SCALE GENOMIC DNA]</scope>
    <source>
        <strain evidence="2 3">DSM 101015</strain>
    </source>
</reference>
<dbReference type="SUPFAM" id="SSF51294">
    <property type="entry name" value="Hedgehog/intein (Hint) domain"/>
    <property type="match status" value="1"/>
</dbReference>
<organism evidence="2 3">
    <name type="scientific">Sulfitobacter noctilucicola</name>
    <dbReference type="NCBI Taxonomy" id="1342301"/>
    <lineage>
        <taxon>Bacteria</taxon>
        <taxon>Pseudomonadati</taxon>
        <taxon>Pseudomonadota</taxon>
        <taxon>Alphaproteobacteria</taxon>
        <taxon>Rhodobacterales</taxon>
        <taxon>Roseobacteraceae</taxon>
        <taxon>Sulfitobacter</taxon>
    </lineage>
</organism>
<evidence type="ECO:0000313" key="2">
    <source>
        <dbReference type="EMBL" id="MBB4173518.1"/>
    </source>
</evidence>
<dbReference type="AlphaFoldDB" id="A0A7W6M6T1"/>
<evidence type="ECO:0000313" key="3">
    <source>
        <dbReference type="Proteomes" id="UP000565745"/>
    </source>
</evidence>
<comment type="caution">
    <text evidence="2">The sequence shown here is derived from an EMBL/GenBank/DDBJ whole genome shotgun (WGS) entry which is preliminary data.</text>
</comment>
<feature type="domain" description="Hedgehog/Intein (Hint)" evidence="1">
    <location>
        <begin position="33"/>
        <end position="165"/>
    </location>
</feature>
<keyword evidence="3" id="KW-1185">Reference proteome</keyword>
<dbReference type="RefSeq" id="WP_025054449.1">
    <property type="nucleotide sequence ID" value="NZ_JACIFU010000001.1"/>
</dbReference>
<name>A0A7W6M6T1_9RHOB</name>
<dbReference type="InterPro" id="IPR036844">
    <property type="entry name" value="Hint_dom_sf"/>
</dbReference>
<dbReference type="EMBL" id="JACIFU010000001">
    <property type="protein sequence ID" value="MBB4173518.1"/>
    <property type="molecule type" value="Genomic_DNA"/>
</dbReference>
<gene>
    <name evidence="2" type="ORF">GGR93_001279</name>
</gene>
<dbReference type="Pfam" id="PF13403">
    <property type="entry name" value="Hint_2"/>
    <property type="match status" value="1"/>
</dbReference>
<accession>A0A7W6M6T1</accession>
<evidence type="ECO:0000259" key="1">
    <source>
        <dbReference type="Pfam" id="PF13403"/>
    </source>
</evidence>
<proteinExistence type="predicted"/>
<dbReference type="Proteomes" id="UP000565745">
    <property type="component" value="Unassembled WGS sequence"/>
</dbReference>
<sequence>MFNWKNKASGMPKRSVETSGAYDGGLNVQTHGLMAGTVVASNLGWRAIEALAVGDSVLTFDNGMQPIVEIRRHTFWVDAPDSDAASWPVYVPVGALDNRTELVLLPDQGVVVESDGAADAFGDPFSIVAAQALEGVRGIMRAAPAQKIELIAVYFENEQVVYAEGGALIHCPRNTVALDAFLNADATTYAVLSPREAAYVAECIVVEDRMGAA</sequence>